<accession>A0A8E2AZ64</accession>
<name>A0A8E2AZ64_9APHY</name>
<proteinExistence type="predicted"/>
<organism evidence="1 2">
    <name type="scientific">Obba rivulosa</name>
    <dbReference type="NCBI Taxonomy" id="1052685"/>
    <lineage>
        <taxon>Eukaryota</taxon>
        <taxon>Fungi</taxon>
        <taxon>Dikarya</taxon>
        <taxon>Basidiomycota</taxon>
        <taxon>Agaricomycotina</taxon>
        <taxon>Agaricomycetes</taxon>
        <taxon>Polyporales</taxon>
        <taxon>Gelatoporiaceae</taxon>
        <taxon>Obba</taxon>
    </lineage>
</organism>
<dbReference type="EMBL" id="KV722379">
    <property type="protein sequence ID" value="OCH91819.1"/>
    <property type="molecule type" value="Genomic_DNA"/>
</dbReference>
<reference evidence="1 2" key="1">
    <citation type="submission" date="2016-07" db="EMBL/GenBank/DDBJ databases">
        <title>Draft genome of the white-rot fungus Obba rivulosa 3A-2.</title>
        <authorList>
            <consortium name="DOE Joint Genome Institute"/>
            <person name="Miettinen O."/>
            <person name="Riley R."/>
            <person name="Acob R."/>
            <person name="Barry K."/>
            <person name="Cullen D."/>
            <person name="De Vries R."/>
            <person name="Hainaut M."/>
            <person name="Hatakka A."/>
            <person name="Henrissat B."/>
            <person name="Hilden K."/>
            <person name="Kuo R."/>
            <person name="Labutti K."/>
            <person name="Lipzen A."/>
            <person name="Makela M.R."/>
            <person name="Sandor L."/>
            <person name="Spatafora J.W."/>
            <person name="Grigoriev I.V."/>
            <person name="Hibbett D.S."/>
        </authorList>
    </citation>
    <scope>NUCLEOTIDE SEQUENCE [LARGE SCALE GENOMIC DNA]</scope>
    <source>
        <strain evidence="1 2">3A-2</strain>
    </source>
</reference>
<protein>
    <submittedName>
        <fullName evidence="1">Uncharacterized protein</fullName>
    </submittedName>
</protein>
<evidence type="ECO:0000313" key="1">
    <source>
        <dbReference type="EMBL" id="OCH91819.1"/>
    </source>
</evidence>
<dbReference type="Proteomes" id="UP000250043">
    <property type="component" value="Unassembled WGS sequence"/>
</dbReference>
<keyword evidence="2" id="KW-1185">Reference proteome</keyword>
<dbReference type="AlphaFoldDB" id="A0A8E2AZ64"/>
<sequence>MSHFMHESAMSCIAPGLTTTSPDVKRCGSWDLPFVSPTEDTSGFSLSPESALFPAVQSPGAPTRRATIDATMLSYPTRTYGYTTYSAPSSAKQQVFTPALLSPAADLSSFSASAGGSYFTNTSNFPTTIAPYMLSGGAFDIQPDDASDADIEFATLDSIEFQTLREHQLAGSSSGHDMYM</sequence>
<gene>
    <name evidence="1" type="ORF">OBBRIDRAFT_506648</name>
</gene>
<evidence type="ECO:0000313" key="2">
    <source>
        <dbReference type="Proteomes" id="UP000250043"/>
    </source>
</evidence>